<dbReference type="GeneID" id="105046903"/>
<dbReference type="KEGG" id="egu:105046903"/>
<dbReference type="PANTHER" id="PTHR35467:SF2">
    <property type="entry name" value="PROTEIN NEOXANTHIN-DEFICIENT 1"/>
    <property type="match status" value="1"/>
</dbReference>
<sequence>MEAAERSSSSSSGYTLGPPWLFKGSALYQLHLVKAETARAFIPKELKLVEAFGYTLGGLFLAHYDDSPAGRFDELVVIAGIVWNPPTSCAWAARVLVNSCEACRHGRKEIGLPSHVAVFSKITNNKYIQYGRSIHSPSARIFVHLLMQRKVEIMEKQSSRHSSFLNMIGMSSAYCKSKEHSEIQVSEIKGSSQMSICSISLPFVVPKSKTSEKWMGPMIRMSLPSFSGQTEHNPQLLKYSCQIECRVRAVEAAKISRPRTIDADDGHDTNFSNQGSNHFAEDEAWNRSISVLLSKPILALEFNFLKMQVEAPTILVPHLKKNQLEESRSH</sequence>
<name>A0A6I9RD09_ELAGV</name>
<dbReference type="FunCoup" id="A0A6I9RD09">
    <property type="interactions" value="477"/>
</dbReference>
<dbReference type="InParanoid" id="A0A6I9RD09"/>
<protein>
    <submittedName>
        <fullName evidence="2">Protein NEOXANTHIN-DEFICIENT 1 isoform X1</fullName>
    </submittedName>
</protein>
<keyword evidence="1" id="KW-1185">Reference proteome</keyword>
<dbReference type="InterPro" id="IPR039343">
    <property type="entry name" value="NDX1-like"/>
</dbReference>
<dbReference type="PANTHER" id="PTHR35467">
    <property type="match status" value="1"/>
</dbReference>
<dbReference type="RefSeq" id="XP_010923951.1">
    <property type="nucleotide sequence ID" value="XM_010925649.3"/>
</dbReference>
<evidence type="ECO:0000313" key="1">
    <source>
        <dbReference type="Proteomes" id="UP000504607"/>
    </source>
</evidence>
<dbReference type="RefSeq" id="XP_073115530.1">
    <property type="nucleotide sequence ID" value="XM_073259429.1"/>
</dbReference>
<dbReference type="InterPro" id="IPR023375">
    <property type="entry name" value="ADC_dom_sf"/>
</dbReference>
<accession>A0A6I9RD09</accession>
<dbReference type="Gene3D" id="2.40.400.10">
    <property type="entry name" value="Acetoacetate decarboxylase-like"/>
    <property type="match status" value="1"/>
</dbReference>
<dbReference type="OrthoDB" id="9970474at2759"/>
<reference evidence="2" key="1">
    <citation type="submission" date="2025-08" db="UniProtKB">
        <authorList>
            <consortium name="RefSeq"/>
        </authorList>
    </citation>
    <scope>IDENTIFICATION</scope>
</reference>
<evidence type="ECO:0000313" key="2">
    <source>
        <dbReference type="RefSeq" id="XP_010923951.1"/>
    </source>
</evidence>
<dbReference type="Proteomes" id="UP000504607">
    <property type="component" value="Chromosome 6"/>
</dbReference>
<organism evidence="1 2">
    <name type="scientific">Elaeis guineensis var. tenera</name>
    <name type="common">Oil palm</name>
    <dbReference type="NCBI Taxonomy" id="51953"/>
    <lineage>
        <taxon>Eukaryota</taxon>
        <taxon>Viridiplantae</taxon>
        <taxon>Streptophyta</taxon>
        <taxon>Embryophyta</taxon>
        <taxon>Tracheophyta</taxon>
        <taxon>Spermatophyta</taxon>
        <taxon>Magnoliopsida</taxon>
        <taxon>Liliopsida</taxon>
        <taxon>Arecaceae</taxon>
        <taxon>Arecoideae</taxon>
        <taxon>Cocoseae</taxon>
        <taxon>Elaeidinae</taxon>
        <taxon>Elaeis</taxon>
    </lineage>
</organism>
<dbReference type="SUPFAM" id="SSF160104">
    <property type="entry name" value="Acetoacetate decarboxylase-like"/>
    <property type="match status" value="1"/>
</dbReference>
<proteinExistence type="predicted"/>
<dbReference type="AlphaFoldDB" id="A0A6I9RD09"/>
<gene>
    <name evidence="2" type="primary">LOC105046903</name>
</gene>